<evidence type="ECO:0000256" key="4">
    <source>
        <dbReference type="ARBA" id="ARBA00022827"/>
    </source>
</evidence>
<dbReference type="GO" id="GO:0016614">
    <property type="term" value="F:oxidoreductase activity, acting on CH-OH group of donors"/>
    <property type="evidence" value="ECO:0007669"/>
    <property type="project" value="InterPro"/>
</dbReference>
<accession>A0AAE3WB20</accession>
<evidence type="ECO:0000256" key="2">
    <source>
        <dbReference type="ARBA" id="ARBA00010790"/>
    </source>
</evidence>
<keyword evidence="4" id="KW-0274">FAD</keyword>
<dbReference type="Gene3D" id="3.50.50.60">
    <property type="entry name" value="FAD/NAD(P)-binding domain"/>
    <property type="match status" value="2"/>
</dbReference>
<organism evidence="8 9">
    <name type="scientific">Marimonas arenosa</name>
    <dbReference type="NCBI Taxonomy" id="1795305"/>
    <lineage>
        <taxon>Bacteria</taxon>
        <taxon>Pseudomonadati</taxon>
        <taxon>Pseudomonadota</taxon>
        <taxon>Alphaproteobacteria</taxon>
        <taxon>Rhodobacterales</taxon>
        <taxon>Paracoccaceae</taxon>
        <taxon>Marimonas</taxon>
    </lineage>
</organism>
<dbReference type="GO" id="GO:0050660">
    <property type="term" value="F:flavin adenine dinucleotide binding"/>
    <property type="evidence" value="ECO:0007669"/>
    <property type="project" value="InterPro"/>
</dbReference>
<dbReference type="AlphaFoldDB" id="A0AAE3WB20"/>
<evidence type="ECO:0000313" key="9">
    <source>
        <dbReference type="Proteomes" id="UP001226762"/>
    </source>
</evidence>
<dbReference type="Pfam" id="PF00732">
    <property type="entry name" value="GMC_oxred_N"/>
    <property type="match status" value="1"/>
</dbReference>
<comment type="caution">
    <text evidence="8">The sequence shown here is derived from an EMBL/GenBank/DDBJ whole genome shotgun (WGS) entry which is preliminary data.</text>
</comment>
<evidence type="ECO:0000256" key="1">
    <source>
        <dbReference type="ARBA" id="ARBA00001974"/>
    </source>
</evidence>
<keyword evidence="9" id="KW-1185">Reference proteome</keyword>
<dbReference type="SUPFAM" id="SSF51905">
    <property type="entry name" value="FAD/NAD(P)-binding domain"/>
    <property type="match status" value="1"/>
</dbReference>
<gene>
    <name evidence="8" type="ORF">NO357_05435</name>
</gene>
<evidence type="ECO:0000259" key="7">
    <source>
        <dbReference type="Pfam" id="PF05199"/>
    </source>
</evidence>
<evidence type="ECO:0000259" key="6">
    <source>
        <dbReference type="Pfam" id="PF00732"/>
    </source>
</evidence>
<evidence type="ECO:0000256" key="3">
    <source>
        <dbReference type="ARBA" id="ARBA00022630"/>
    </source>
</evidence>
<evidence type="ECO:0000256" key="5">
    <source>
        <dbReference type="ARBA" id="ARBA00023002"/>
    </source>
</evidence>
<reference evidence="8" key="2">
    <citation type="submission" date="2023-02" db="EMBL/GenBank/DDBJ databases">
        <title>'Rhodoalgimonas zhirmunskyi' gen. nov., isolated from a red alga.</title>
        <authorList>
            <person name="Nedashkovskaya O.I."/>
            <person name="Otstavnykh N.Y."/>
            <person name="Bystritskaya E.P."/>
            <person name="Balabanova L.A."/>
            <person name="Isaeva M.P."/>
        </authorList>
    </citation>
    <scope>NUCLEOTIDE SEQUENCE</scope>
    <source>
        <strain evidence="8">KCTC 52189</strain>
    </source>
</reference>
<keyword evidence="3" id="KW-0285">Flavoprotein</keyword>
<dbReference type="InterPro" id="IPR007867">
    <property type="entry name" value="GMC_OxRtase_C"/>
</dbReference>
<feature type="domain" description="Glucose-methanol-choline oxidoreductase N-terminal" evidence="6">
    <location>
        <begin position="27"/>
        <end position="298"/>
    </location>
</feature>
<dbReference type="InterPro" id="IPR000172">
    <property type="entry name" value="GMC_OxRdtase_N"/>
</dbReference>
<dbReference type="EMBL" id="JANHAX010000001">
    <property type="protein sequence ID" value="MDQ2089339.1"/>
    <property type="molecule type" value="Genomic_DNA"/>
</dbReference>
<dbReference type="InterPro" id="IPR051473">
    <property type="entry name" value="P2Ox-like"/>
</dbReference>
<dbReference type="InterPro" id="IPR036188">
    <property type="entry name" value="FAD/NAD-bd_sf"/>
</dbReference>
<dbReference type="Pfam" id="PF05199">
    <property type="entry name" value="GMC_oxred_C"/>
    <property type="match status" value="1"/>
</dbReference>
<comment type="cofactor">
    <cofactor evidence="1">
        <name>FAD</name>
        <dbReference type="ChEBI" id="CHEBI:57692"/>
    </cofactor>
</comment>
<dbReference type="PANTHER" id="PTHR42784:SF1">
    <property type="entry name" value="PYRANOSE 2-OXIDASE"/>
    <property type="match status" value="1"/>
</dbReference>
<dbReference type="Proteomes" id="UP001226762">
    <property type="component" value="Unassembled WGS sequence"/>
</dbReference>
<dbReference type="PANTHER" id="PTHR42784">
    <property type="entry name" value="PYRANOSE 2-OXIDASE"/>
    <property type="match status" value="1"/>
</dbReference>
<proteinExistence type="inferred from homology"/>
<dbReference type="RefSeq" id="WP_306734586.1">
    <property type="nucleotide sequence ID" value="NZ_JANHAX010000001.1"/>
</dbReference>
<feature type="domain" description="Glucose-methanol-choline oxidoreductase C-terminal" evidence="7">
    <location>
        <begin position="450"/>
        <end position="504"/>
    </location>
</feature>
<reference evidence="8" key="1">
    <citation type="submission" date="2022-07" db="EMBL/GenBank/DDBJ databases">
        <authorList>
            <person name="Otstavnykh N."/>
            <person name="Isaeva M."/>
            <person name="Bystritskaya E."/>
        </authorList>
    </citation>
    <scope>NUCLEOTIDE SEQUENCE</scope>
    <source>
        <strain evidence="8">KCTC 52189</strain>
    </source>
</reference>
<comment type="similarity">
    <text evidence="2">Belongs to the GMC oxidoreductase family.</text>
</comment>
<name>A0AAE3WB20_9RHOB</name>
<evidence type="ECO:0000313" key="8">
    <source>
        <dbReference type="EMBL" id="MDQ2089339.1"/>
    </source>
</evidence>
<protein>
    <submittedName>
        <fullName evidence="8">GMC family oxidoreductase</fullName>
    </submittedName>
</protein>
<keyword evidence="5" id="KW-0560">Oxidoreductase</keyword>
<sequence>MTQELTDKTWDVIIVGTGIGGGTAGRALAEAGLNTLFVEKGPAGHRAERTPLSHDIFLPEARRLRGFWPGQMVERKNGQDNRFFGPLGAGVGGSSVFYAATLERPEPHDLDDLPGHPHPTGGWPLSYDDFAPYLSRAEQLYMVSGEPHCAGQTLRPPPALAPGDARIIERLRQRGLHPYHLHAAIARLPGCRDCTGHKCPRACKMDGRSAGVEPALSTGKAALLDNCEVTRIATDGARITHLEARRGGESLRLRARHYLLAGGAFGSPRLCLASACNQAPNGIANSSGLVGRGLMFHLNELFAVWPGLTDPTPTKAIGLRDLYHARGQRLGMVQAMGITASYGEIAYYLEALIARTVLRRLPLAGKLSRIPAALATKLLGSAKIFVGLLEDLPYDENRVLPPVPGSDDVAFSYTLHDELLARRHLFRREISRAFRGQRRLLLSRSPDLNHGHPSGTMRFGQDPSASVLNPQGRTHDLPNLWCADAGFMPTSMGVNPSLTIAAQALRVADAIKEAPDAP</sequence>